<gene>
    <name evidence="2" type="ORF">NEQG_01060</name>
</gene>
<reference evidence="2" key="1">
    <citation type="submission" date="2011-01" db="EMBL/GenBank/DDBJ databases">
        <title>The Genome Sequence of Nematocida parisii strain ERTm3.</title>
        <authorList>
            <consortium name="The Broad Institute Genome Sequencing Platform"/>
            <consortium name="The Broad Institute Genome Sequencing Center for Infectious Disease"/>
            <person name="Cuomo C."/>
            <person name="Troemel E."/>
            <person name="Young S.K."/>
            <person name="Zeng Q."/>
            <person name="Gargeya S."/>
            <person name="Fitzgerald M."/>
            <person name="Haas B."/>
            <person name="Abouelleil A."/>
            <person name="Alvarado L."/>
            <person name="Arachchi H.M."/>
            <person name="Berlin A."/>
            <person name="Chapman S.B."/>
            <person name="Gearin G."/>
            <person name="Goldberg J."/>
            <person name="Griggs A."/>
            <person name="Gujja S."/>
            <person name="Hansen M."/>
            <person name="Heiman D."/>
            <person name="Howarth C."/>
            <person name="Larimer J."/>
            <person name="Lui A."/>
            <person name="MacDonald P.J.P."/>
            <person name="McCowen C."/>
            <person name="Montmayeur A."/>
            <person name="Murphy C."/>
            <person name="Neiman D."/>
            <person name="Pearson M."/>
            <person name="Priest M."/>
            <person name="Roberts A."/>
            <person name="Saif S."/>
            <person name="Shea T."/>
            <person name="Sisk P."/>
            <person name="Stolte C."/>
            <person name="Sykes S."/>
            <person name="Wortman J."/>
            <person name="Nusbaum C."/>
            <person name="Birren B."/>
        </authorList>
    </citation>
    <scope>NUCLEOTIDE SEQUENCE</scope>
    <source>
        <strain evidence="2">ERTm3</strain>
    </source>
</reference>
<feature type="transmembrane region" description="Helical" evidence="1">
    <location>
        <begin position="91"/>
        <end position="116"/>
    </location>
</feature>
<dbReference type="InParanoid" id="I3EGM3"/>
<dbReference type="HOGENOM" id="CLU_1046184_0_0_1"/>
<dbReference type="VEuPathDB" id="MicrosporidiaDB:NEQG_01060"/>
<keyword evidence="1" id="KW-0472">Membrane</keyword>
<dbReference type="Proteomes" id="UP000002872">
    <property type="component" value="Unassembled WGS sequence"/>
</dbReference>
<feature type="transmembrane region" description="Helical" evidence="1">
    <location>
        <begin position="245"/>
        <end position="263"/>
    </location>
</feature>
<proteinExistence type="predicted"/>
<organism evidence="2 3">
    <name type="scientific">Nematocida parisii (strain ERTm3)</name>
    <name type="common">Nematode killer fungus</name>
    <dbReference type="NCBI Taxonomy" id="935791"/>
    <lineage>
        <taxon>Eukaryota</taxon>
        <taxon>Fungi</taxon>
        <taxon>Fungi incertae sedis</taxon>
        <taxon>Microsporidia</taxon>
        <taxon>Nematocida</taxon>
    </lineage>
</organism>
<accession>I3EGM3</accession>
<protein>
    <submittedName>
        <fullName evidence="2">Uncharacterized protein</fullName>
    </submittedName>
</protein>
<feature type="transmembrane region" description="Helical" evidence="1">
    <location>
        <begin position="185"/>
        <end position="208"/>
    </location>
</feature>
<keyword evidence="1" id="KW-1133">Transmembrane helix</keyword>
<dbReference type="EMBL" id="GL870878">
    <property type="protein sequence ID" value="EIJ88370.1"/>
    <property type="molecule type" value="Genomic_DNA"/>
</dbReference>
<name>I3EGM3_NEMP3</name>
<feature type="transmembrane region" description="Helical" evidence="1">
    <location>
        <begin position="27"/>
        <end position="47"/>
    </location>
</feature>
<evidence type="ECO:0000313" key="3">
    <source>
        <dbReference type="Proteomes" id="UP000002872"/>
    </source>
</evidence>
<evidence type="ECO:0000313" key="2">
    <source>
        <dbReference type="EMBL" id="EIJ88370.1"/>
    </source>
</evidence>
<keyword evidence="1" id="KW-0812">Transmembrane</keyword>
<sequence length="264" mass="29052">MSITEVVTQTDIGIFSNSIPSVFTNSAIIGVAAASLGVVFNVAMLWLDILQKGNNPNISSVNEAVRNFYKNLNLSSIDLVRNNSLMKNVEIGTIFILFFTVLHLLITHCVINTVLLSGEAVNSAVSTVGLEKAFNYPNESIPHGFIREDSLGHNNQYNVSIKPTGALKSIFSYGRYEIFMAGLRSCCLITFGFISVWLGSVVVGYILPDITHSMISPVLTGIKSWVLLGLTGLQVNQKFSLINSVIYGFMDWMTVIFLFLSIFY</sequence>
<dbReference type="AlphaFoldDB" id="I3EGM3"/>
<evidence type="ECO:0000256" key="1">
    <source>
        <dbReference type="SAM" id="Phobius"/>
    </source>
</evidence>
<dbReference type="OrthoDB" id="2190600at2759"/>
<keyword evidence="3" id="KW-1185">Reference proteome</keyword>
<dbReference type="OMA" id="THCVINT"/>